<organism evidence="1 2">
    <name type="scientific">Viridothelium virens</name>
    <name type="common">Speckled blister lichen</name>
    <name type="synonym">Trypethelium virens</name>
    <dbReference type="NCBI Taxonomy" id="1048519"/>
    <lineage>
        <taxon>Eukaryota</taxon>
        <taxon>Fungi</taxon>
        <taxon>Dikarya</taxon>
        <taxon>Ascomycota</taxon>
        <taxon>Pezizomycotina</taxon>
        <taxon>Dothideomycetes</taxon>
        <taxon>Dothideomycetes incertae sedis</taxon>
        <taxon>Trypetheliales</taxon>
        <taxon>Trypetheliaceae</taxon>
        <taxon>Viridothelium</taxon>
    </lineage>
</organism>
<evidence type="ECO:0000313" key="2">
    <source>
        <dbReference type="Proteomes" id="UP000800092"/>
    </source>
</evidence>
<dbReference type="EMBL" id="ML991794">
    <property type="protein sequence ID" value="KAF2234966.1"/>
    <property type="molecule type" value="Genomic_DNA"/>
</dbReference>
<keyword evidence="2" id="KW-1185">Reference proteome</keyword>
<evidence type="ECO:0000313" key="1">
    <source>
        <dbReference type="EMBL" id="KAF2234966.1"/>
    </source>
</evidence>
<sequence>MAGTHCLLLLGNSRSDLKRYETFLVTLVPIYRNSLPSTDDLYACAHVLQSDAPWATVAYQQAHCVW</sequence>
<accession>A0A6A6HA09</accession>
<gene>
    <name evidence="1" type="ORF">EV356DRAFT_500883</name>
</gene>
<dbReference type="AlphaFoldDB" id="A0A6A6HA09"/>
<reference evidence="1" key="1">
    <citation type="journal article" date="2020" name="Stud. Mycol.">
        <title>101 Dothideomycetes genomes: a test case for predicting lifestyles and emergence of pathogens.</title>
        <authorList>
            <person name="Haridas S."/>
            <person name="Albert R."/>
            <person name="Binder M."/>
            <person name="Bloem J."/>
            <person name="Labutti K."/>
            <person name="Salamov A."/>
            <person name="Andreopoulos B."/>
            <person name="Baker S."/>
            <person name="Barry K."/>
            <person name="Bills G."/>
            <person name="Bluhm B."/>
            <person name="Cannon C."/>
            <person name="Castanera R."/>
            <person name="Culley D."/>
            <person name="Daum C."/>
            <person name="Ezra D."/>
            <person name="Gonzalez J."/>
            <person name="Henrissat B."/>
            <person name="Kuo A."/>
            <person name="Liang C."/>
            <person name="Lipzen A."/>
            <person name="Lutzoni F."/>
            <person name="Magnuson J."/>
            <person name="Mondo S."/>
            <person name="Nolan M."/>
            <person name="Ohm R."/>
            <person name="Pangilinan J."/>
            <person name="Park H.-J."/>
            <person name="Ramirez L."/>
            <person name="Alfaro M."/>
            <person name="Sun H."/>
            <person name="Tritt A."/>
            <person name="Yoshinaga Y."/>
            <person name="Zwiers L.-H."/>
            <person name="Turgeon B."/>
            <person name="Goodwin S."/>
            <person name="Spatafora J."/>
            <person name="Crous P."/>
            <person name="Grigoriev I."/>
        </authorList>
    </citation>
    <scope>NUCLEOTIDE SEQUENCE</scope>
    <source>
        <strain evidence="1">Tuck. ex Michener</strain>
    </source>
</reference>
<name>A0A6A6HA09_VIRVR</name>
<dbReference type="Proteomes" id="UP000800092">
    <property type="component" value="Unassembled WGS sequence"/>
</dbReference>
<protein>
    <submittedName>
        <fullName evidence="1">Uncharacterized protein</fullName>
    </submittedName>
</protein>
<proteinExistence type="predicted"/>